<organism evidence="6 7">
    <name type="scientific">Yoonia phaeophyticola</name>
    <dbReference type="NCBI Taxonomy" id="3137369"/>
    <lineage>
        <taxon>Bacteria</taxon>
        <taxon>Pseudomonadati</taxon>
        <taxon>Pseudomonadota</taxon>
        <taxon>Alphaproteobacteria</taxon>
        <taxon>Rhodobacterales</taxon>
        <taxon>Paracoccaceae</taxon>
        <taxon>Yoonia</taxon>
    </lineage>
</organism>
<dbReference type="Proteomes" id="UP001440612">
    <property type="component" value="Chromosome"/>
</dbReference>
<evidence type="ECO:0000313" key="6">
    <source>
        <dbReference type="EMBL" id="WZC48131.1"/>
    </source>
</evidence>
<dbReference type="RefSeq" id="WP_341366250.1">
    <property type="nucleotide sequence ID" value="NZ_CP150951.2"/>
</dbReference>
<dbReference type="InterPro" id="IPR008146">
    <property type="entry name" value="Gln_synth_cat_dom"/>
</dbReference>
<evidence type="ECO:0000256" key="4">
    <source>
        <dbReference type="RuleBase" id="RU000384"/>
    </source>
</evidence>
<dbReference type="PANTHER" id="PTHR43785">
    <property type="entry name" value="GAMMA-GLUTAMYLPUTRESCINE SYNTHETASE"/>
    <property type="match status" value="1"/>
</dbReference>
<keyword evidence="2 6" id="KW-0436">Ligase</keyword>
<dbReference type="InterPro" id="IPR036651">
    <property type="entry name" value="Gln_synt_N_sf"/>
</dbReference>
<evidence type="ECO:0000313" key="7">
    <source>
        <dbReference type="Proteomes" id="UP001440612"/>
    </source>
</evidence>
<protein>
    <submittedName>
        <fullName evidence="6">Glutamine synthetase family protein</fullName>
        <ecNumber evidence="6">6.3.1.-</ecNumber>
    </submittedName>
</protein>
<dbReference type="GO" id="GO:0016874">
    <property type="term" value="F:ligase activity"/>
    <property type="evidence" value="ECO:0007669"/>
    <property type="project" value="UniProtKB-KW"/>
</dbReference>
<dbReference type="EMBL" id="CP150951">
    <property type="protein sequence ID" value="WZC48131.1"/>
    <property type="molecule type" value="Genomic_DNA"/>
</dbReference>
<dbReference type="InterPro" id="IPR014746">
    <property type="entry name" value="Gln_synth/guanido_kin_cat_dom"/>
</dbReference>
<dbReference type="SMART" id="SM01230">
    <property type="entry name" value="Gln-synt_C"/>
    <property type="match status" value="1"/>
</dbReference>
<gene>
    <name evidence="6" type="ORF">AABB29_14800</name>
</gene>
<dbReference type="EC" id="6.3.1.-" evidence="6"/>
<evidence type="ECO:0000259" key="5">
    <source>
        <dbReference type="PROSITE" id="PS51987"/>
    </source>
</evidence>
<evidence type="ECO:0000256" key="1">
    <source>
        <dbReference type="ARBA" id="ARBA00001946"/>
    </source>
</evidence>
<name>A0ABZ2V0Z1_9RHOB</name>
<comment type="cofactor">
    <cofactor evidence="1">
        <name>Mg(2+)</name>
        <dbReference type="ChEBI" id="CHEBI:18420"/>
    </cofactor>
</comment>
<reference evidence="7" key="1">
    <citation type="submission" date="2024-04" db="EMBL/GenBank/DDBJ databases">
        <title>Phylogenomic analyses of a clade within the roseobacter group suggest taxonomic reassignments of species of the genera Aestuariivita, Citreicella, Loktanella, Nautella, Pelagibaca, Ruegeria, Thalassobius, Thiobacimonas and Tropicibacter, and the proposal o.</title>
        <authorList>
            <person name="Jeon C.O."/>
        </authorList>
    </citation>
    <scope>NUCLEOTIDE SEQUENCE [LARGE SCALE GENOMIC DNA]</scope>
    <source>
        <strain evidence="7">BS5-3</strain>
    </source>
</reference>
<comment type="similarity">
    <text evidence="3 4">Belongs to the glutamine synthetase family.</text>
</comment>
<dbReference type="PANTHER" id="PTHR43785:SF12">
    <property type="entry name" value="TYPE-1 GLUTAMINE SYNTHETASE 2"/>
    <property type="match status" value="1"/>
</dbReference>
<evidence type="ECO:0000256" key="3">
    <source>
        <dbReference type="PROSITE-ProRule" id="PRU01331"/>
    </source>
</evidence>
<dbReference type="Pfam" id="PF00120">
    <property type="entry name" value="Gln-synt_C"/>
    <property type="match status" value="1"/>
</dbReference>
<feature type="domain" description="GS catalytic" evidence="5">
    <location>
        <begin position="111"/>
        <end position="442"/>
    </location>
</feature>
<dbReference type="PROSITE" id="PS51987">
    <property type="entry name" value="GS_CATALYTIC"/>
    <property type="match status" value="1"/>
</dbReference>
<dbReference type="SUPFAM" id="SSF55931">
    <property type="entry name" value="Glutamine synthetase/guanido kinase"/>
    <property type="match status" value="1"/>
</dbReference>
<accession>A0ABZ2V0Z1</accession>
<evidence type="ECO:0000256" key="2">
    <source>
        <dbReference type="ARBA" id="ARBA00022598"/>
    </source>
</evidence>
<dbReference type="Gene3D" id="3.30.590.10">
    <property type="entry name" value="Glutamine synthetase/guanido kinase, catalytic domain"/>
    <property type="match status" value="1"/>
</dbReference>
<proteinExistence type="inferred from homology"/>
<sequence length="442" mass="47133">MSSTHHPPGSAETVFAAMTDLNGVWRGKRLPAAQLPKMGQGGLRMPLSVCALDIWGEDMQGSGLVLATGDGDGLCHPTGRGPIAMPWLDQPAALLPVQMRREDGSPWPLDARQVLAGIVAGFAEKGLTPVVATELEFYLYDPAQDTAAPPQAPGEPTPMQSDRILSMDDLERFAPLLDALFEACRAAGIPADSATSEAGPGQFEVNFTHVADPMKAADDAVLFKKILRGLARKFGFGASFMAKPYGDRSGSGLHIHFSLLDRQGANVFDDGTALGSDLLCQAVAGLMAAMHAHTLIWAPHANSYRRLVPGAHAPTAICWGYENRTSALRIPGGAPQARRIEHRVAGADANPYLVLAAVLGAALQGIENAAIPPDPVLGNAHQQDLPQLAPDWASAVDAFAQSDDGVFPDLLTRAFAHIKRQEIARFLQDISPFEYQTYMDIV</sequence>
<keyword evidence="7" id="KW-1185">Reference proteome</keyword>
<dbReference type="SUPFAM" id="SSF54368">
    <property type="entry name" value="Glutamine synthetase, N-terminal domain"/>
    <property type="match status" value="1"/>
</dbReference>